<evidence type="ECO:0000256" key="4">
    <source>
        <dbReference type="ARBA" id="ARBA00022741"/>
    </source>
</evidence>
<dbReference type="PANTHER" id="PTHR10695">
    <property type="entry name" value="DEPHOSPHO-COA KINASE-RELATED"/>
    <property type="match status" value="1"/>
</dbReference>
<dbReference type="OrthoDB" id="9812943at2"/>
<keyword evidence="7 8" id="KW-0173">Coenzyme A biosynthesis</keyword>
<accession>A0A0R1XDM6</accession>
<dbReference type="CDD" id="cd02022">
    <property type="entry name" value="DPCK"/>
    <property type="match status" value="1"/>
</dbReference>
<comment type="function">
    <text evidence="8">Catalyzes the phosphorylation of the 3'-hydroxyl group of dephosphocoenzyme A to form coenzyme A.</text>
</comment>
<dbReference type="AlphaFoldDB" id="A0A0R1XDM6"/>
<dbReference type="STRING" id="1423782.FD32_GL001850"/>
<comment type="similarity">
    <text evidence="1 8">Belongs to the CoaE family.</text>
</comment>
<evidence type="ECO:0000256" key="1">
    <source>
        <dbReference type="ARBA" id="ARBA00009018"/>
    </source>
</evidence>
<evidence type="ECO:0000313" key="10">
    <source>
        <dbReference type="EMBL" id="KRM27789.1"/>
    </source>
</evidence>
<keyword evidence="5 8" id="KW-0418">Kinase</keyword>
<dbReference type="GO" id="GO:0015937">
    <property type="term" value="P:coenzyme A biosynthetic process"/>
    <property type="evidence" value="ECO:0007669"/>
    <property type="project" value="UniProtKB-UniRule"/>
</dbReference>
<dbReference type="PROSITE" id="PS51219">
    <property type="entry name" value="DPCK"/>
    <property type="match status" value="1"/>
</dbReference>
<keyword evidence="2 8" id="KW-0963">Cytoplasm</keyword>
<proteinExistence type="inferred from homology"/>
<evidence type="ECO:0000256" key="7">
    <source>
        <dbReference type="ARBA" id="ARBA00022993"/>
    </source>
</evidence>
<dbReference type="Proteomes" id="UP000051412">
    <property type="component" value="Unassembled WGS sequence"/>
</dbReference>
<evidence type="ECO:0000256" key="6">
    <source>
        <dbReference type="ARBA" id="ARBA00022840"/>
    </source>
</evidence>
<evidence type="ECO:0000313" key="11">
    <source>
        <dbReference type="Proteomes" id="UP000051412"/>
    </source>
</evidence>
<evidence type="ECO:0000256" key="5">
    <source>
        <dbReference type="ARBA" id="ARBA00022777"/>
    </source>
</evidence>
<dbReference type="InterPro" id="IPR027417">
    <property type="entry name" value="P-loop_NTPase"/>
</dbReference>
<dbReference type="UniPathway" id="UPA00241">
    <property type="reaction ID" value="UER00356"/>
</dbReference>
<dbReference type="RefSeq" id="WP_047770529.1">
    <property type="nucleotide sequence ID" value="NZ_AZGM01000052.1"/>
</dbReference>
<evidence type="ECO:0000256" key="2">
    <source>
        <dbReference type="ARBA" id="ARBA00022490"/>
    </source>
</evidence>
<dbReference type="Pfam" id="PF01121">
    <property type="entry name" value="CoaE"/>
    <property type="match status" value="1"/>
</dbReference>
<dbReference type="FunFam" id="3.40.50.300:FF:000991">
    <property type="entry name" value="Dephospho-CoA kinase"/>
    <property type="match status" value="1"/>
</dbReference>
<comment type="subcellular location">
    <subcellularLocation>
        <location evidence="8">Cytoplasm</location>
    </subcellularLocation>
</comment>
<gene>
    <name evidence="8" type="primary">coaE</name>
    <name evidence="10" type="ORF">FD32_GL001850</name>
</gene>
<feature type="binding site" evidence="8">
    <location>
        <begin position="12"/>
        <end position="17"/>
    </location>
    <ligand>
        <name>ATP</name>
        <dbReference type="ChEBI" id="CHEBI:30616"/>
    </ligand>
</feature>
<keyword evidence="4 8" id="KW-0547">Nucleotide-binding</keyword>
<dbReference type="SUPFAM" id="SSF52540">
    <property type="entry name" value="P-loop containing nucleoside triphosphate hydrolases"/>
    <property type="match status" value="1"/>
</dbReference>
<protein>
    <recommendedName>
        <fullName evidence="8 9">Dephospho-CoA kinase</fullName>
        <ecNumber evidence="8 9">2.7.1.24</ecNumber>
    </recommendedName>
    <alternativeName>
        <fullName evidence="8">Dephosphocoenzyme A kinase</fullName>
    </alternativeName>
</protein>
<dbReference type="GO" id="GO:0004140">
    <property type="term" value="F:dephospho-CoA kinase activity"/>
    <property type="evidence" value="ECO:0007669"/>
    <property type="project" value="UniProtKB-UniRule"/>
</dbReference>
<dbReference type="EC" id="2.7.1.24" evidence="8 9"/>
<dbReference type="NCBIfam" id="TIGR00152">
    <property type="entry name" value="dephospho-CoA kinase"/>
    <property type="match status" value="1"/>
</dbReference>
<evidence type="ECO:0000256" key="9">
    <source>
        <dbReference type="NCBIfam" id="TIGR00152"/>
    </source>
</evidence>
<comment type="caution">
    <text evidence="10">The sequence shown here is derived from an EMBL/GenBank/DDBJ whole genome shotgun (WGS) entry which is preliminary data.</text>
</comment>
<comment type="catalytic activity">
    <reaction evidence="8">
        <text>3'-dephospho-CoA + ATP = ADP + CoA + H(+)</text>
        <dbReference type="Rhea" id="RHEA:18245"/>
        <dbReference type="ChEBI" id="CHEBI:15378"/>
        <dbReference type="ChEBI" id="CHEBI:30616"/>
        <dbReference type="ChEBI" id="CHEBI:57287"/>
        <dbReference type="ChEBI" id="CHEBI:57328"/>
        <dbReference type="ChEBI" id="CHEBI:456216"/>
        <dbReference type="EC" id="2.7.1.24"/>
    </reaction>
</comment>
<reference evidence="10 11" key="1">
    <citation type="journal article" date="2015" name="Genome Announc.">
        <title>Expanding the biotechnology potential of lactobacilli through comparative genomics of 213 strains and associated genera.</title>
        <authorList>
            <person name="Sun Z."/>
            <person name="Harris H.M."/>
            <person name="McCann A."/>
            <person name="Guo C."/>
            <person name="Argimon S."/>
            <person name="Zhang W."/>
            <person name="Yang X."/>
            <person name="Jeffery I.B."/>
            <person name="Cooney J.C."/>
            <person name="Kagawa T.F."/>
            <person name="Liu W."/>
            <person name="Song Y."/>
            <person name="Salvetti E."/>
            <person name="Wrobel A."/>
            <person name="Rasinkangas P."/>
            <person name="Parkhill J."/>
            <person name="Rea M.C."/>
            <person name="O'Sullivan O."/>
            <person name="Ritari J."/>
            <person name="Douillard F.P."/>
            <person name="Paul Ross R."/>
            <person name="Yang R."/>
            <person name="Briner A.E."/>
            <person name="Felis G.E."/>
            <person name="de Vos W.M."/>
            <person name="Barrangou R."/>
            <person name="Klaenhammer T.R."/>
            <person name="Caufield P.W."/>
            <person name="Cui Y."/>
            <person name="Zhang H."/>
            <person name="O'Toole P.W."/>
        </authorList>
    </citation>
    <scope>NUCLEOTIDE SEQUENCE [LARGE SCALE GENOMIC DNA]</scope>
    <source>
        <strain evidence="10 11">DSM 6035</strain>
    </source>
</reference>
<comment type="pathway">
    <text evidence="8">Cofactor biosynthesis; coenzyme A biosynthesis; CoA from (R)-pantothenate: step 5/5.</text>
</comment>
<dbReference type="GO" id="GO:0005524">
    <property type="term" value="F:ATP binding"/>
    <property type="evidence" value="ECO:0007669"/>
    <property type="project" value="UniProtKB-UniRule"/>
</dbReference>
<dbReference type="EMBL" id="AZGM01000052">
    <property type="protein sequence ID" value="KRM27789.1"/>
    <property type="molecule type" value="Genomic_DNA"/>
</dbReference>
<dbReference type="InterPro" id="IPR001977">
    <property type="entry name" value="Depp_CoAkinase"/>
</dbReference>
<evidence type="ECO:0000256" key="8">
    <source>
        <dbReference type="HAMAP-Rule" id="MF_00376"/>
    </source>
</evidence>
<dbReference type="PATRIC" id="fig|1423782.4.peg.1925"/>
<keyword evidence="11" id="KW-1185">Reference proteome</keyword>
<sequence length="199" mass="22017">MTKVVGLTGGIASGKSTVSQMLSQVGLPIVDADQVAHRLQQPGQLGLSELVGQFGREILTADGHLNRRALGKMAFSDTGVRHQLNAIMQPLIWETIMDQLAAFKKQDIPFVILDAPLLFEQGYDQECDLIVVVTVSHDRQVQRLMSRNGYTRTVAEQRIAAQWPLAKKARRADMVINNDGSLNELRRQVAKLVDYLGAK</sequence>
<dbReference type="GO" id="GO:0005737">
    <property type="term" value="C:cytoplasm"/>
    <property type="evidence" value="ECO:0007669"/>
    <property type="project" value="UniProtKB-SubCell"/>
</dbReference>
<dbReference type="Gene3D" id="3.40.50.300">
    <property type="entry name" value="P-loop containing nucleotide triphosphate hydrolases"/>
    <property type="match status" value="1"/>
</dbReference>
<dbReference type="HAMAP" id="MF_00376">
    <property type="entry name" value="Dephospho_CoA_kinase"/>
    <property type="match status" value="1"/>
</dbReference>
<name>A0A0R1XDM6_9LACO</name>
<keyword evidence="6 8" id="KW-0067">ATP-binding</keyword>
<evidence type="ECO:0000256" key="3">
    <source>
        <dbReference type="ARBA" id="ARBA00022679"/>
    </source>
</evidence>
<keyword evidence="3 8" id="KW-0808">Transferase</keyword>
<organism evidence="10 11">
    <name type="scientific">Limosilactobacillus panis DSM 6035</name>
    <dbReference type="NCBI Taxonomy" id="1423782"/>
    <lineage>
        <taxon>Bacteria</taxon>
        <taxon>Bacillati</taxon>
        <taxon>Bacillota</taxon>
        <taxon>Bacilli</taxon>
        <taxon>Lactobacillales</taxon>
        <taxon>Lactobacillaceae</taxon>
        <taxon>Limosilactobacillus</taxon>
    </lineage>
</organism>
<dbReference type="PANTHER" id="PTHR10695:SF46">
    <property type="entry name" value="BIFUNCTIONAL COENZYME A SYNTHASE-RELATED"/>
    <property type="match status" value="1"/>
</dbReference>